<evidence type="ECO:0000313" key="7">
    <source>
        <dbReference type="Proteomes" id="UP000029264"/>
    </source>
</evidence>
<dbReference type="eggNOG" id="COG1012">
    <property type="taxonomic scope" value="Bacteria"/>
</dbReference>
<dbReference type="InterPro" id="IPR029510">
    <property type="entry name" value="Ald_DH_CS_GLU"/>
</dbReference>
<dbReference type="Gene3D" id="3.40.309.10">
    <property type="entry name" value="Aldehyde Dehydrogenase, Chain A, domain 2"/>
    <property type="match status" value="1"/>
</dbReference>
<dbReference type="InterPro" id="IPR016163">
    <property type="entry name" value="Ald_DH_C"/>
</dbReference>
<organism evidence="6 7">
    <name type="scientific">Shewanella mangrovi</name>
    <dbReference type="NCBI Taxonomy" id="1515746"/>
    <lineage>
        <taxon>Bacteria</taxon>
        <taxon>Pseudomonadati</taxon>
        <taxon>Pseudomonadota</taxon>
        <taxon>Gammaproteobacteria</taxon>
        <taxon>Alteromonadales</taxon>
        <taxon>Shewanellaceae</taxon>
        <taxon>Shewanella</taxon>
    </lineage>
</organism>
<dbReference type="Pfam" id="PF00171">
    <property type="entry name" value="Aldedh"/>
    <property type="match status" value="1"/>
</dbReference>
<name>A0A094JW88_9GAMM</name>
<feature type="domain" description="Aldehyde dehydrogenase" evidence="5">
    <location>
        <begin position="33"/>
        <end position="492"/>
    </location>
</feature>
<dbReference type="AlphaFoldDB" id="A0A094JW88"/>
<dbReference type="GO" id="GO:0016620">
    <property type="term" value="F:oxidoreductase activity, acting on the aldehyde or oxo group of donors, NAD or NADP as acceptor"/>
    <property type="evidence" value="ECO:0007669"/>
    <property type="project" value="InterPro"/>
</dbReference>
<feature type="active site" evidence="3">
    <location>
        <position position="269"/>
    </location>
</feature>
<keyword evidence="2 4" id="KW-0560">Oxidoreductase</keyword>
<dbReference type="PROSITE" id="PS00687">
    <property type="entry name" value="ALDEHYDE_DEHYDR_GLU"/>
    <property type="match status" value="1"/>
</dbReference>
<dbReference type="STRING" id="1515746.HR45_14800"/>
<accession>A0A094JW88</accession>
<evidence type="ECO:0000256" key="3">
    <source>
        <dbReference type="PROSITE-ProRule" id="PRU10007"/>
    </source>
</evidence>
<keyword evidence="7" id="KW-1185">Reference proteome</keyword>
<dbReference type="RefSeq" id="WP_037444270.1">
    <property type="nucleotide sequence ID" value="NZ_JPEO01000014.1"/>
</dbReference>
<dbReference type="Gene3D" id="3.40.605.10">
    <property type="entry name" value="Aldehyde Dehydrogenase, Chain A, domain 1"/>
    <property type="match status" value="1"/>
</dbReference>
<dbReference type="SUPFAM" id="SSF53720">
    <property type="entry name" value="ALDH-like"/>
    <property type="match status" value="1"/>
</dbReference>
<sequence length="496" mass="53677">MATVELLPEVKAFLARQQGHFINGKAVPGSATDREEIRNPANGELVSTVARATPEEVEQAIASAHAAFKGEWAETTPAQKERILLRFADLIEQHGEEIAQLETLQSGKLLSLSRMIEVGWAAKFLRYYAGWATKIAGQTLTPSVPSANGEKYTAMTLREPLGVVFGIIPWNFPVMIPIWKLGAALATGNTALLKSASPTPFSLLRVAELGKEAGLPDGVLNVINGPGRLGDQIIPDDRIAKVSLTGSVRTGHIIADAAMKANLKHVTLELGGKNAAGFLPDMSVEEIVNGMFEAGFMHTGQICASAERFLVHTSQIDAVEAAIRERLEGIEAGDPMDENAQFGPVATEGQYKKVIEAFETASAQGDRFVVGGETYDRPGFYVKPTVIRPKSLENASWREEVFGPVATLATYDTEEELIREMNDTPYGLTASIWTHDLSKALRLVPQVEAGTVWVNMHTIVDPSVPFGGAKGSGIGREYGAAFIEDYTELKSVMIRY</sequence>
<dbReference type="InterPro" id="IPR016162">
    <property type="entry name" value="Ald_DH_N"/>
</dbReference>
<evidence type="ECO:0000259" key="5">
    <source>
        <dbReference type="Pfam" id="PF00171"/>
    </source>
</evidence>
<dbReference type="OrthoDB" id="9812625at2"/>
<dbReference type="Proteomes" id="UP000029264">
    <property type="component" value="Unassembled WGS sequence"/>
</dbReference>
<dbReference type="InterPro" id="IPR016161">
    <property type="entry name" value="Ald_DH/histidinol_DH"/>
</dbReference>
<comment type="caution">
    <text evidence="6">The sequence shown here is derived from an EMBL/GenBank/DDBJ whole genome shotgun (WGS) entry which is preliminary data.</text>
</comment>
<reference evidence="6 7" key="1">
    <citation type="submission" date="2014-06" db="EMBL/GenBank/DDBJ databases">
        <title>Shewanella sp. YQH10.</title>
        <authorList>
            <person name="Liu Y."/>
            <person name="Zeng R."/>
        </authorList>
    </citation>
    <scope>NUCLEOTIDE SEQUENCE [LARGE SCALE GENOMIC DNA]</scope>
    <source>
        <strain evidence="6 7">YQH10</strain>
    </source>
</reference>
<dbReference type="EMBL" id="JPEO01000014">
    <property type="protein sequence ID" value="KFZ36721.1"/>
    <property type="molecule type" value="Genomic_DNA"/>
</dbReference>
<evidence type="ECO:0000313" key="6">
    <source>
        <dbReference type="EMBL" id="KFZ36721.1"/>
    </source>
</evidence>
<comment type="similarity">
    <text evidence="1 4">Belongs to the aldehyde dehydrogenase family.</text>
</comment>
<dbReference type="PANTHER" id="PTHR11699">
    <property type="entry name" value="ALDEHYDE DEHYDROGENASE-RELATED"/>
    <property type="match status" value="1"/>
</dbReference>
<gene>
    <name evidence="6" type="ORF">HR45_14800</name>
</gene>
<proteinExistence type="inferred from homology"/>
<dbReference type="InterPro" id="IPR015590">
    <property type="entry name" value="Aldehyde_DH_dom"/>
</dbReference>
<evidence type="ECO:0000256" key="1">
    <source>
        <dbReference type="ARBA" id="ARBA00009986"/>
    </source>
</evidence>
<dbReference type="FunFam" id="3.40.605.10:FF:000007">
    <property type="entry name" value="NAD/NADP-dependent betaine aldehyde dehydrogenase"/>
    <property type="match status" value="1"/>
</dbReference>
<evidence type="ECO:0000256" key="2">
    <source>
        <dbReference type="ARBA" id="ARBA00023002"/>
    </source>
</evidence>
<protein>
    <submittedName>
        <fullName evidence="6">Aldehyde dehydrogenase</fullName>
    </submittedName>
</protein>
<evidence type="ECO:0000256" key="4">
    <source>
        <dbReference type="RuleBase" id="RU003345"/>
    </source>
</evidence>